<reference evidence="2 3" key="1">
    <citation type="journal article" date="2016" name="Genome Announc.">
        <title>First Complete Genome Sequence of a Subdivision 6 Acidobacterium Strain.</title>
        <authorList>
            <person name="Huang S."/>
            <person name="Vieira S."/>
            <person name="Bunk B."/>
            <person name="Riedel T."/>
            <person name="Sproer C."/>
            <person name="Overmann J."/>
        </authorList>
    </citation>
    <scope>NUCLEOTIDE SEQUENCE [LARGE SCALE GENOMIC DNA]</scope>
    <source>
        <strain evidence="3">DSM 100886 HEG_-6_39</strain>
    </source>
</reference>
<reference evidence="3" key="2">
    <citation type="submission" date="2016-04" db="EMBL/GenBank/DDBJ databases">
        <title>First Complete Genome Sequence of a Subdivision 6 Acidobacterium.</title>
        <authorList>
            <person name="Huang S."/>
            <person name="Vieira S."/>
            <person name="Bunk B."/>
            <person name="Riedel T."/>
            <person name="Sproeer C."/>
            <person name="Overmann J."/>
        </authorList>
    </citation>
    <scope>NUCLEOTIDE SEQUENCE [LARGE SCALE GENOMIC DNA]</scope>
    <source>
        <strain evidence="3">DSM 100886 HEG_-6_39</strain>
    </source>
</reference>
<gene>
    <name evidence="2" type="primary">ytrE</name>
    <name evidence="2" type="ORF">LuPra_05808</name>
</gene>
<dbReference type="EMBL" id="CP015136">
    <property type="protein sequence ID" value="AMY12531.1"/>
    <property type="molecule type" value="Genomic_DNA"/>
</dbReference>
<dbReference type="InterPro" id="IPR003439">
    <property type="entry name" value="ABC_transporter-like_ATP-bd"/>
</dbReference>
<keyword evidence="2" id="KW-0067">ATP-binding</keyword>
<dbReference type="InterPro" id="IPR027417">
    <property type="entry name" value="P-loop_NTPase"/>
</dbReference>
<sequence length="232" mass="25089">MSADVPVVQCTGVIKDYRGLRPLRLLDLRVPAGERVVLGGIDVIGAEVVTNLINGATLPDQGEVRVFGQATHEITDGDAWLAGLDQFGIVTARAVLLEGMTVRQNVALPLTIEIDPVPDTLLPQVDALAREAGIDDSWFDRMAHEAPVPVRMRIHLARALALAPRLVLLEHPTAALEAVDRRALADDVRRVADARALTLIACSQDREFARRVATRYLQLHPGTGALNPMSLG</sequence>
<dbReference type="STRING" id="1855912.LuPra_05808"/>
<proteinExistence type="predicted"/>
<dbReference type="PANTHER" id="PTHR24220:SF659">
    <property type="entry name" value="TRANSPORTER, PUTATIVE-RELATED"/>
    <property type="match status" value="1"/>
</dbReference>
<dbReference type="InterPro" id="IPR015854">
    <property type="entry name" value="ABC_transpr_LolD-like"/>
</dbReference>
<keyword evidence="3" id="KW-1185">Reference proteome</keyword>
<evidence type="ECO:0000313" key="3">
    <source>
        <dbReference type="Proteomes" id="UP000076079"/>
    </source>
</evidence>
<dbReference type="GO" id="GO:0022857">
    <property type="term" value="F:transmembrane transporter activity"/>
    <property type="evidence" value="ECO:0007669"/>
    <property type="project" value="TreeGrafter"/>
</dbReference>
<accession>A0A143PVX6</accession>
<dbReference type="KEGG" id="abac:LuPra_05808"/>
<dbReference type="Gene3D" id="3.40.50.300">
    <property type="entry name" value="P-loop containing nucleotide triphosphate hydrolases"/>
    <property type="match status" value="1"/>
</dbReference>
<keyword evidence="2" id="KW-0547">Nucleotide-binding</keyword>
<protein>
    <submittedName>
        <fullName evidence="2">ABC transporter ATP-binding protein YtrE</fullName>
    </submittedName>
</protein>
<evidence type="ECO:0000313" key="2">
    <source>
        <dbReference type="EMBL" id="AMY12531.1"/>
    </source>
</evidence>
<organism evidence="2 3">
    <name type="scientific">Luteitalea pratensis</name>
    <dbReference type="NCBI Taxonomy" id="1855912"/>
    <lineage>
        <taxon>Bacteria</taxon>
        <taxon>Pseudomonadati</taxon>
        <taxon>Acidobacteriota</taxon>
        <taxon>Vicinamibacteria</taxon>
        <taxon>Vicinamibacterales</taxon>
        <taxon>Vicinamibacteraceae</taxon>
        <taxon>Luteitalea</taxon>
    </lineage>
</organism>
<dbReference type="SUPFAM" id="SSF52540">
    <property type="entry name" value="P-loop containing nucleoside triphosphate hydrolases"/>
    <property type="match status" value="1"/>
</dbReference>
<dbReference type="GO" id="GO:0005524">
    <property type="term" value="F:ATP binding"/>
    <property type="evidence" value="ECO:0007669"/>
    <property type="project" value="UniProtKB-KW"/>
</dbReference>
<feature type="domain" description="ABC transporter" evidence="1">
    <location>
        <begin position="8"/>
        <end position="231"/>
    </location>
</feature>
<dbReference type="Pfam" id="PF00005">
    <property type="entry name" value="ABC_tran"/>
    <property type="match status" value="1"/>
</dbReference>
<dbReference type="AlphaFoldDB" id="A0A143PVX6"/>
<dbReference type="PANTHER" id="PTHR24220">
    <property type="entry name" value="IMPORT ATP-BINDING PROTEIN"/>
    <property type="match status" value="1"/>
</dbReference>
<dbReference type="RefSeq" id="WP_110173979.1">
    <property type="nucleotide sequence ID" value="NZ_CP015136.1"/>
</dbReference>
<dbReference type="Proteomes" id="UP000076079">
    <property type="component" value="Chromosome"/>
</dbReference>
<dbReference type="PROSITE" id="PS50893">
    <property type="entry name" value="ABC_TRANSPORTER_2"/>
    <property type="match status" value="1"/>
</dbReference>
<name>A0A143PVX6_LUTPR</name>
<evidence type="ECO:0000259" key="1">
    <source>
        <dbReference type="PROSITE" id="PS50893"/>
    </source>
</evidence>
<dbReference type="GO" id="GO:0016887">
    <property type="term" value="F:ATP hydrolysis activity"/>
    <property type="evidence" value="ECO:0007669"/>
    <property type="project" value="InterPro"/>
</dbReference>
<dbReference type="GO" id="GO:0005886">
    <property type="term" value="C:plasma membrane"/>
    <property type="evidence" value="ECO:0007669"/>
    <property type="project" value="TreeGrafter"/>
</dbReference>